<dbReference type="EMBL" id="FQZI01000002">
    <property type="protein sequence ID" value="SHI69238.1"/>
    <property type="molecule type" value="Genomic_DNA"/>
</dbReference>
<dbReference type="RefSeq" id="WP_073309673.1">
    <property type="nucleotide sequence ID" value="NZ_FQZI01000002.1"/>
</dbReference>
<dbReference type="AlphaFoldDB" id="A0A1M6D8B4"/>
<reference evidence="2" key="1">
    <citation type="submission" date="2016-11" db="EMBL/GenBank/DDBJ databases">
        <authorList>
            <person name="Varghese N."/>
            <person name="Submissions S."/>
        </authorList>
    </citation>
    <scope>NUCLEOTIDE SEQUENCE [LARGE SCALE GENOMIC DNA]</scope>
    <source>
        <strain evidence="2">DSM 18829</strain>
    </source>
</reference>
<protein>
    <submittedName>
        <fullName evidence="1">Uncharacterized protein</fullName>
    </submittedName>
</protein>
<name>A0A1M6D8B4_9FLAO</name>
<accession>A0A1M6D8B4</accession>
<dbReference type="Proteomes" id="UP000184488">
    <property type="component" value="Unassembled WGS sequence"/>
</dbReference>
<gene>
    <name evidence="1" type="ORF">SAMN05444363_1293</name>
</gene>
<evidence type="ECO:0000313" key="1">
    <source>
        <dbReference type="EMBL" id="SHI69238.1"/>
    </source>
</evidence>
<organism evidence="1 2">
    <name type="scientific">Flavobacterium terrae</name>
    <dbReference type="NCBI Taxonomy" id="415425"/>
    <lineage>
        <taxon>Bacteria</taxon>
        <taxon>Pseudomonadati</taxon>
        <taxon>Bacteroidota</taxon>
        <taxon>Flavobacteriia</taxon>
        <taxon>Flavobacteriales</taxon>
        <taxon>Flavobacteriaceae</taxon>
        <taxon>Flavobacterium</taxon>
    </lineage>
</organism>
<sequence length="220" mass="25335">MLSSTETRWFLNKISSKEIENWFNAKGVFFKSEDFFPRQDYYLKQLDKNLGVKIREPKKDENGNLKTQLEIKILSNDNGATKFNNGNNGYVNSWKKFSFSLVSNEAEMSKIINSFIENSNYSNDWIKIDKDRLLLKFNTKSELLVSPDSIIDEGAGIELTKLKINETVYFSLGIEAFSTTNKELENFNATSNFLFNDLKIAGLDKEDSLTYPEKLISILK</sequence>
<dbReference type="OrthoDB" id="979802at2"/>
<proteinExistence type="predicted"/>
<dbReference type="STRING" id="415425.SAMN05444363_1293"/>
<evidence type="ECO:0000313" key="2">
    <source>
        <dbReference type="Proteomes" id="UP000184488"/>
    </source>
</evidence>
<keyword evidence="2" id="KW-1185">Reference proteome</keyword>